<dbReference type="EMBL" id="CADCTR010001580">
    <property type="protein sequence ID" value="CAA9302220.1"/>
    <property type="molecule type" value="Genomic_DNA"/>
</dbReference>
<organism evidence="1">
    <name type="scientific">uncultured Chloroflexia bacterium</name>
    <dbReference type="NCBI Taxonomy" id="1672391"/>
    <lineage>
        <taxon>Bacteria</taxon>
        <taxon>Bacillati</taxon>
        <taxon>Chloroflexota</taxon>
        <taxon>Chloroflexia</taxon>
        <taxon>environmental samples</taxon>
    </lineage>
</organism>
<name>A0A6J4KDZ9_9CHLR</name>
<dbReference type="AlphaFoldDB" id="A0A6J4KDZ9"/>
<accession>A0A6J4KDZ9</accession>
<evidence type="ECO:0000313" key="1">
    <source>
        <dbReference type="EMBL" id="CAA9302220.1"/>
    </source>
</evidence>
<reference evidence="1" key="1">
    <citation type="submission" date="2020-02" db="EMBL/GenBank/DDBJ databases">
        <authorList>
            <person name="Meier V. D."/>
        </authorList>
    </citation>
    <scope>NUCLEOTIDE SEQUENCE</scope>
    <source>
        <strain evidence="1">AVDCRST_MAG93</strain>
    </source>
</reference>
<sequence length="53" mass="5849">MADKKHAGDAIVGRADLTKRVGIEQLRMRGVEVEQLGVRSRNGKYRTLSANVP</sequence>
<protein>
    <submittedName>
        <fullName evidence="1">Uncharacterized protein</fullName>
    </submittedName>
</protein>
<gene>
    <name evidence="1" type="ORF">AVDCRST_MAG93-4685</name>
</gene>
<proteinExistence type="predicted"/>